<dbReference type="EMBL" id="CAJMWV010009473">
    <property type="protein sequence ID" value="CAE6539102.1"/>
    <property type="molecule type" value="Genomic_DNA"/>
</dbReference>
<protein>
    <submittedName>
        <fullName evidence="1">Uncharacterized protein</fullName>
    </submittedName>
</protein>
<evidence type="ECO:0000313" key="1">
    <source>
        <dbReference type="EMBL" id="CAE6539102.1"/>
    </source>
</evidence>
<sequence length="177" mass="20228">MAATFVNPFHDLGEFDWERKSGPATSLPPRLKEIQLDSRWIVEFMDVADSDDFTKNHIVSRVLFTQPYIHEGGDKYLGAIISMELADEQFGVVEEEQEPSVYFDHDFMSSDAYFPGTFTVKLVKYATAPYRSHNSISFGFVESLTLGELVDLVLEEAMDEFVFMPHNDNWKGCGDFM</sequence>
<gene>
    <name evidence="1" type="ORF">RDB_LOCUS171177</name>
</gene>
<comment type="caution">
    <text evidence="1">The sequence shown here is derived from an EMBL/GenBank/DDBJ whole genome shotgun (WGS) entry which is preliminary data.</text>
</comment>
<organism evidence="1 2">
    <name type="scientific">Rhizoctonia solani</name>
    <dbReference type="NCBI Taxonomy" id="456999"/>
    <lineage>
        <taxon>Eukaryota</taxon>
        <taxon>Fungi</taxon>
        <taxon>Dikarya</taxon>
        <taxon>Basidiomycota</taxon>
        <taxon>Agaricomycotina</taxon>
        <taxon>Agaricomycetes</taxon>
        <taxon>Cantharellales</taxon>
        <taxon>Ceratobasidiaceae</taxon>
        <taxon>Rhizoctonia</taxon>
    </lineage>
</organism>
<accession>A0A8H3DS75</accession>
<proteinExistence type="predicted"/>
<reference evidence="1" key="1">
    <citation type="submission" date="2021-01" db="EMBL/GenBank/DDBJ databases">
        <authorList>
            <person name="Kaushik A."/>
        </authorList>
    </citation>
    <scope>NUCLEOTIDE SEQUENCE</scope>
    <source>
        <strain evidence="1">AG3-1AP</strain>
    </source>
</reference>
<evidence type="ECO:0000313" key="2">
    <source>
        <dbReference type="Proteomes" id="UP000663831"/>
    </source>
</evidence>
<name>A0A8H3DS75_9AGAM</name>
<dbReference type="Proteomes" id="UP000663831">
    <property type="component" value="Unassembled WGS sequence"/>
</dbReference>
<dbReference type="AlphaFoldDB" id="A0A8H3DS75"/>